<dbReference type="Gene3D" id="1.10.132.20">
    <property type="entry name" value="Ribosome-recycling factor"/>
    <property type="match status" value="1"/>
</dbReference>
<evidence type="ECO:0000313" key="7">
    <source>
        <dbReference type="EMBL" id="PMC82353.1"/>
    </source>
</evidence>
<comment type="subcellular location">
    <subcellularLocation>
        <location evidence="1 5">Cytoplasm</location>
    </subcellularLocation>
</comment>
<evidence type="ECO:0000256" key="3">
    <source>
        <dbReference type="ARBA" id="ARBA00022490"/>
    </source>
</evidence>
<reference evidence="7 8" key="1">
    <citation type="submission" date="2017-09" db="EMBL/GenBank/DDBJ databases">
        <title>Bacterial strain isolated from the female urinary microbiota.</title>
        <authorList>
            <person name="Thomas-White K."/>
            <person name="Kumar N."/>
            <person name="Forster S."/>
            <person name="Putonti C."/>
            <person name="Lawley T."/>
            <person name="Wolfe A.J."/>
        </authorList>
    </citation>
    <scope>NUCLEOTIDE SEQUENCE [LARGE SCALE GENOMIC DNA]</scope>
    <source>
        <strain evidence="7 8">UMB0204</strain>
    </source>
</reference>
<dbReference type="GeneID" id="84577770"/>
<dbReference type="HAMAP" id="MF_00040">
    <property type="entry name" value="RRF"/>
    <property type="match status" value="1"/>
</dbReference>
<evidence type="ECO:0000256" key="4">
    <source>
        <dbReference type="ARBA" id="ARBA00022917"/>
    </source>
</evidence>
<evidence type="ECO:0000256" key="5">
    <source>
        <dbReference type="HAMAP-Rule" id="MF_00040"/>
    </source>
</evidence>
<evidence type="ECO:0000313" key="8">
    <source>
        <dbReference type="Proteomes" id="UP000235658"/>
    </source>
</evidence>
<comment type="similarity">
    <text evidence="2 5">Belongs to the RRF family.</text>
</comment>
<dbReference type="GO" id="GO:0043023">
    <property type="term" value="F:ribosomal large subunit binding"/>
    <property type="evidence" value="ECO:0007669"/>
    <property type="project" value="TreeGrafter"/>
</dbReference>
<dbReference type="InterPro" id="IPR023584">
    <property type="entry name" value="Ribosome_recyc_fac_dom"/>
</dbReference>
<dbReference type="InterPro" id="IPR036191">
    <property type="entry name" value="RRF_sf"/>
</dbReference>
<dbReference type="AlphaFoldDB" id="A0A2N6UKG5"/>
<protein>
    <recommendedName>
        <fullName evidence="5">Ribosome-recycling factor</fullName>
        <shortName evidence="5">RRF</shortName>
    </recommendedName>
    <alternativeName>
        <fullName evidence="5">Ribosome-releasing factor</fullName>
    </alternativeName>
</protein>
<dbReference type="PANTHER" id="PTHR20982:SF3">
    <property type="entry name" value="MITOCHONDRIAL RIBOSOME RECYCLING FACTOR PSEUDO 1"/>
    <property type="match status" value="1"/>
</dbReference>
<feature type="domain" description="Ribosome recycling factor" evidence="6">
    <location>
        <begin position="23"/>
        <end position="183"/>
    </location>
</feature>
<dbReference type="GO" id="GO:0005737">
    <property type="term" value="C:cytoplasm"/>
    <property type="evidence" value="ECO:0007669"/>
    <property type="project" value="UniProtKB-SubCell"/>
</dbReference>
<evidence type="ECO:0000256" key="2">
    <source>
        <dbReference type="ARBA" id="ARBA00005912"/>
    </source>
</evidence>
<organism evidence="7 8">
    <name type="scientific">Anaerococcus hydrogenalis</name>
    <dbReference type="NCBI Taxonomy" id="33029"/>
    <lineage>
        <taxon>Bacteria</taxon>
        <taxon>Bacillati</taxon>
        <taxon>Bacillota</taxon>
        <taxon>Tissierellia</taxon>
        <taxon>Tissierellales</taxon>
        <taxon>Peptoniphilaceae</taxon>
        <taxon>Anaerococcus</taxon>
    </lineage>
</organism>
<comment type="caution">
    <text evidence="7">The sequence shown here is derived from an EMBL/GenBank/DDBJ whole genome shotgun (WGS) entry which is preliminary data.</text>
</comment>
<dbReference type="Proteomes" id="UP000235658">
    <property type="component" value="Unassembled WGS sequence"/>
</dbReference>
<dbReference type="FunFam" id="1.10.132.20:FF:000001">
    <property type="entry name" value="Ribosome-recycling factor"/>
    <property type="match status" value="1"/>
</dbReference>
<dbReference type="Gene3D" id="3.30.1360.40">
    <property type="match status" value="1"/>
</dbReference>
<evidence type="ECO:0000259" key="6">
    <source>
        <dbReference type="Pfam" id="PF01765"/>
    </source>
</evidence>
<gene>
    <name evidence="5" type="primary">frr</name>
    <name evidence="7" type="ORF">CJ192_01070</name>
</gene>
<keyword evidence="4 5" id="KW-0648">Protein biosynthesis</keyword>
<accession>A0A2N6UKG5</accession>
<dbReference type="EMBL" id="PNHP01000001">
    <property type="protein sequence ID" value="PMC82353.1"/>
    <property type="molecule type" value="Genomic_DNA"/>
</dbReference>
<dbReference type="CDD" id="cd00520">
    <property type="entry name" value="RRF"/>
    <property type="match status" value="1"/>
</dbReference>
<dbReference type="Pfam" id="PF01765">
    <property type="entry name" value="RRF"/>
    <property type="match status" value="1"/>
</dbReference>
<dbReference type="GO" id="GO:0006415">
    <property type="term" value="P:translational termination"/>
    <property type="evidence" value="ECO:0007669"/>
    <property type="project" value="UniProtKB-UniRule"/>
</dbReference>
<keyword evidence="3 5" id="KW-0963">Cytoplasm</keyword>
<sequence>MYDKIIKDTESAMKKACESFEIRISKIRAGRANDSILDGLTFSYYGSQTPINQAATISTPEPRLLVIKPWDKSNIKEIEKAINKSDIGINPQNDGEVIRLPFPALTEERRKDLTKQVNDYSEDSKIQIRNIRRDSLDVAKKGEKSADLTEDDLFSIEEDIQKITKKYIDNIEKIAENKNKELLEV</sequence>
<dbReference type="PANTHER" id="PTHR20982">
    <property type="entry name" value="RIBOSOME RECYCLING FACTOR"/>
    <property type="match status" value="1"/>
</dbReference>
<evidence type="ECO:0000256" key="1">
    <source>
        <dbReference type="ARBA" id="ARBA00004496"/>
    </source>
</evidence>
<proteinExistence type="inferred from homology"/>
<dbReference type="FunFam" id="3.30.1360.40:FF:000001">
    <property type="entry name" value="Ribosome-recycling factor"/>
    <property type="match status" value="1"/>
</dbReference>
<comment type="function">
    <text evidence="5">Responsible for the release of ribosomes from messenger RNA at the termination of protein biosynthesis. May increase the efficiency of translation by recycling ribosomes from one round of translation to another.</text>
</comment>
<dbReference type="RefSeq" id="WP_004818075.1">
    <property type="nucleotide sequence ID" value="NZ_CAMQCN010000013.1"/>
</dbReference>
<dbReference type="SUPFAM" id="SSF55194">
    <property type="entry name" value="Ribosome recycling factor, RRF"/>
    <property type="match status" value="1"/>
</dbReference>
<name>A0A2N6UKG5_9FIRM</name>
<dbReference type="InterPro" id="IPR002661">
    <property type="entry name" value="Ribosome_recyc_fac"/>
</dbReference>
<dbReference type="NCBIfam" id="TIGR00496">
    <property type="entry name" value="frr"/>
    <property type="match status" value="1"/>
</dbReference>